<dbReference type="Pfam" id="PF20246">
    <property type="entry name" value="DUF6601"/>
    <property type="match status" value="1"/>
</dbReference>
<reference evidence="3 4" key="1">
    <citation type="submission" date="2024-09" db="EMBL/GenBank/DDBJ databases">
        <title>T2T genomes of carrot and Alternaria dauci and their utility for understanding host-pathogen interaction during carrot leaf blight disease.</title>
        <authorList>
            <person name="Liu W."/>
            <person name="Xu S."/>
            <person name="Ou C."/>
            <person name="Liu X."/>
            <person name="Zhuang F."/>
            <person name="Deng X.W."/>
        </authorList>
    </citation>
    <scope>NUCLEOTIDE SEQUENCE [LARGE SCALE GENOMIC DNA]</scope>
    <source>
        <strain evidence="3 4">A2016</strain>
    </source>
</reference>
<dbReference type="PANTHER" id="PTHR34414">
    <property type="entry name" value="HET DOMAIN-CONTAINING PROTEIN-RELATED"/>
    <property type="match status" value="1"/>
</dbReference>
<dbReference type="EMBL" id="JBHGVX010000004">
    <property type="protein sequence ID" value="KAL1796548.1"/>
    <property type="molecule type" value="Genomic_DNA"/>
</dbReference>
<comment type="caution">
    <text evidence="3">The sequence shown here is derived from an EMBL/GenBank/DDBJ whole genome shotgun (WGS) entry which is preliminary data.</text>
</comment>
<dbReference type="InterPro" id="IPR046536">
    <property type="entry name" value="DUF6601"/>
</dbReference>
<evidence type="ECO:0000313" key="3">
    <source>
        <dbReference type="EMBL" id="KAL1796548.1"/>
    </source>
</evidence>
<accession>A0ABR3UJ91</accession>
<gene>
    <name evidence="3" type="ORF">ACET3X_005088</name>
</gene>
<keyword evidence="4" id="KW-1185">Reference proteome</keyword>
<organism evidence="3 4">
    <name type="scientific">Alternaria dauci</name>
    <dbReference type="NCBI Taxonomy" id="48095"/>
    <lineage>
        <taxon>Eukaryota</taxon>
        <taxon>Fungi</taxon>
        <taxon>Dikarya</taxon>
        <taxon>Ascomycota</taxon>
        <taxon>Pezizomycotina</taxon>
        <taxon>Dothideomycetes</taxon>
        <taxon>Pleosporomycetidae</taxon>
        <taxon>Pleosporales</taxon>
        <taxon>Pleosporineae</taxon>
        <taxon>Pleosporaceae</taxon>
        <taxon>Alternaria</taxon>
        <taxon>Alternaria sect. Porri</taxon>
    </lineage>
</organism>
<feature type="transmembrane region" description="Helical" evidence="2">
    <location>
        <begin position="292"/>
        <end position="309"/>
    </location>
</feature>
<dbReference type="PANTHER" id="PTHR34414:SF1">
    <property type="entry name" value="SUBTILISIN-LIKE SERINE PROTEASE"/>
    <property type="match status" value="1"/>
</dbReference>
<protein>
    <submittedName>
        <fullName evidence="3">Uncharacterized protein</fullName>
    </submittedName>
</protein>
<feature type="region of interest" description="Disordered" evidence="1">
    <location>
        <begin position="1"/>
        <end position="50"/>
    </location>
</feature>
<dbReference type="RefSeq" id="XP_069307132.1">
    <property type="nucleotide sequence ID" value="XM_069451255.1"/>
</dbReference>
<keyword evidence="2" id="KW-0472">Membrane</keyword>
<dbReference type="Proteomes" id="UP001578633">
    <property type="component" value="Chromosome 4"/>
</dbReference>
<dbReference type="GeneID" id="96085410"/>
<sequence>MDKTTEQTSSALAPPFSFRPIPPLSTAANSSNPAARELVHQNGHSDPSQDRALESVQPVLDSVTTIPLSPEVSLPTISGRNNETYLANDDPRQFLKHDLDLSRLNRIHGHLWMAGRPMRARPLHRYRMLGMEVLGTQQMDLHLLKYSNKLLVKPLPEWILSYDFWTEHICPPGDADSNNNVKREEGWLWESAAGFLVSYVWLITTPLDLKIAHDCTLLPSFVTWYWWKDFVKDFMHHVDINTLHQVNKRYQFGDLRLGRINSTYRIRYAHTHFVRGYLYGYNRYVIFFQRNFSWILIVFVFFSLVLAAMQVGSGLKELQDNYAFLRASYIFVVFSMISVVVVLAFVTVVFISIFFFNMVKAIAHAASEPKKRIKAAKQKQEEAILILPVFLAFF</sequence>
<proteinExistence type="predicted"/>
<feature type="transmembrane region" description="Helical" evidence="2">
    <location>
        <begin position="329"/>
        <end position="356"/>
    </location>
</feature>
<evidence type="ECO:0000256" key="1">
    <source>
        <dbReference type="SAM" id="MobiDB-lite"/>
    </source>
</evidence>
<evidence type="ECO:0000256" key="2">
    <source>
        <dbReference type="SAM" id="Phobius"/>
    </source>
</evidence>
<keyword evidence="2" id="KW-0812">Transmembrane</keyword>
<name>A0ABR3UJ91_9PLEO</name>
<evidence type="ECO:0000313" key="4">
    <source>
        <dbReference type="Proteomes" id="UP001578633"/>
    </source>
</evidence>
<keyword evidence="2" id="KW-1133">Transmembrane helix</keyword>
<feature type="compositionally biased region" description="Polar residues" evidence="1">
    <location>
        <begin position="1"/>
        <end position="11"/>
    </location>
</feature>